<dbReference type="InterPro" id="IPR011009">
    <property type="entry name" value="Kinase-like_dom_sf"/>
</dbReference>
<dbReference type="Gene3D" id="1.10.510.10">
    <property type="entry name" value="Transferase(Phosphotransferase) domain 1"/>
    <property type="match status" value="1"/>
</dbReference>
<dbReference type="Proteomes" id="UP001195903">
    <property type="component" value="Unassembled WGS sequence"/>
</dbReference>
<dbReference type="PROSITE" id="PS50011">
    <property type="entry name" value="PROTEIN_KINASE_DOM"/>
    <property type="match status" value="1"/>
</dbReference>
<dbReference type="SUPFAM" id="SSF56112">
    <property type="entry name" value="Protein kinase-like (PK-like)"/>
    <property type="match status" value="1"/>
</dbReference>
<feature type="domain" description="Protein kinase" evidence="1">
    <location>
        <begin position="418"/>
        <end position="655"/>
    </location>
</feature>
<reference evidence="3 4" key="1">
    <citation type="submission" date="2021-05" db="EMBL/GenBank/DDBJ databases">
        <title>Shewanella sp. JM162201.</title>
        <authorList>
            <person name="Xu S."/>
            <person name="Li A."/>
        </authorList>
    </citation>
    <scope>NUCLEOTIDE SEQUENCE [LARGE SCALE GENOMIC DNA]</scope>
    <source>
        <strain evidence="3 4">JM162201</strain>
    </source>
</reference>
<dbReference type="PROSITE" id="PS50965">
    <property type="entry name" value="NERD"/>
    <property type="match status" value="1"/>
</dbReference>
<keyword evidence="4" id="KW-1185">Reference proteome</keyword>
<organism evidence="3 4">
    <name type="scientific">Shewanella jiangmenensis</name>
    <dbReference type="NCBI Taxonomy" id="2837387"/>
    <lineage>
        <taxon>Bacteria</taxon>
        <taxon>Pseudomonadati</taxon>
        <taxon>Pseudomonadota</taxon>
        <taxon>Gammaproteobacteria</taxon>
        <taxon>Alteromonadales</taxon>
        <taxon>Shewanellaceae</taxon>
        <taxon>Shewanella</taxon>
    </lineage>
</organism>
<name>A0ABS5V0N6_9GAMM</name>
<dbReference type="EMBL" id="JAHEPS010000001">
    <property type="protein sequence ID" value="MBT1443161.1"/>
    <property type="molecule type" value="Genomic_DNA"/>
</dbReference>
<evidence type="ECO:0000259" key="2">
    <source>
        <dbReference type="PROSITE" id="PS50965"/>
    </source>
</evidence>
<gene>
    <name evidence="3" type="ORF">KJI95_01275</name>
</gene>
<dbReference type="InterPro" id="IPR000719">
    <property type="entry name" value="Prot_kinase_dom"/>
</dbReference>
<proteinExistence type="predicted"/>
<evidence type="ECO:0000313" key="4">
    <source>
        <dbReference type="Proteomes" id="UP001195903"/>
    </source>
</evidence>
<evidence type="ECO:0000313" key="3">
    <source>
        <dbReference type="EMBL" id="MBT1443161.1"/>
    </source>
</evidence>
<sequence length="660" mass="72947">MAKHISFGTPVNDAERWAFGLLADELPADYFLLTNVEIPTKTGQAMEVDALVLGQWGVYVVDVKGYIGRLDAGLHAWQLDGRDVDNSLSKANYVARVLAGKLKHKVPVGVYAPWCQGMVFVTGRKGEEIELDKSGESLSIYTPDEIIAALTKEWGLTAPHKHPVSRAQKELVLDTIGQVALVESRNNKIQDFIKLKCLFLQEGLEVWQAEYNPGGWTAPWLLKILQPIEFSDAADAERHEERLRDEFRRLQALSGLSAVPYSAPLIQDGEQLVLPIRMPRGLPLHLLKLADLSVYQLLEVLRRSITALKQIHRRGFTVGGWAENCVFVSDGGDVEFIDIRSDVTEDEDIQAYAARFSAIAEATGQPRVYQWFRAAARGGAGDADALRADLSALIEQGVCEVDTAKFSAMPGAVIDHHYRLLEQTAKAEHSELWKAAHILGNYPVAVSLYHGSDASWSMLSSLYRSLSRISHPAVEQVLALGQLPGGESLYTVRRWLAGVSLDAIGAIEPGQPLRWFAKLLSALNYLHQLDIYHGGICPQNIIVDGDEVTLVNFGLGLDIAASRYASQYADPAFWAEEGEAERDIYGLVASFIDVLTPLALKGDMGPEGMLNALHQFDRAYLGDTLFDCCEAVLTFKAQIDPASCYLRQFGLDDWLDVNFR</sequence>
<feature type="domain" description="NERD" evidence="2">
    <location>
        <begin position="10"/>
        <end position="121"/>
    </location>
</feature>
<protein>
    <submittedName>
        <fullName evidence="3">NERD domain-containing protein</fullName>
    </submittedName>
</protein>
<evidence type="ECO:0000259" key="1">
    <source>
        <dbReference type="PROSITE" id="PS50011"/>
    </source>
</evidence>
<dbReference type="Pfam" id="PF08378">
    <property type="entry name" value="NERD"/>
    <property type="match status" value="1"/>
</dbReference>
<accession>A0ABS5V0N6</accession>
<comment type="caution">
    <text evidence="3">The sequence shown here is derived from an EMBL/GenBank/DDBJ whole genome shotgun (WGS) entry which is preliminary data.</text>
</comment>
<dbReference type="InterPro" id="IPR011528">
    <property type="entry name" value="NERD"/>
</dbReference>
<dbReference type="RefSeq" id="WP_214505359.1">
    <property type="nucleotide sequence ID" value="NZ_JAHEPS010000001.1"/>
</dbReference>